<dbReference type="AlphaFoldDB" id="I3Y8Q3"/>
<dbReference type="InterPro" id="IPR001633">
    <property type="entry name" value="EAL_dom"/>
</dbReference>
<dbReference type="KEGG" id="tvi:Thivi_1363"/>
<keyword evidence="3" id="KW-1185">Reference proteome</keyword>
<dbReference type="InterPro" id="IPR050706">
    <property type="entry name" value="Cyclic-di-GMP_PDE-like"/>
</dbReference>
<dbReference type="Gene3D" id="3.20.20.450">
    <property type="entry name" value="EAL domain"/>
    <property type="match status" value="1"/>
</dbReference>
<reference evidence="2 3" key="1">
    <citation type="submission" date="2012-06" db="EMBL/GenBank/DDBJ databases">
        <title>Complete sequence of Thiocystis violascens DSM 198.</title>
        <authorList>
            <consortium name="US DOE Joint Genome Institute"/>
            <person name="Lucas S."/>
            <person name="Han J."/>
            <person name="Lapidus A."/>
            <person name="Cheng J.-F."/>
            <person name="Goodwin L."/>
            <person name="Pitluck S."/>
            <person name="Peters L."/>
            <person name="Ovchinnikova G."/>
            <person name="Teshima H."/>
            <person name="Detter J.C."/>
            <person name="Han C."/>
            <person name="Tapia R."/>
            <person name="Land M."/>
            <person name="Hauser L."/>
            <person name="Kyrpides N."/>
            <person name="Ivanova N."/>
            <person name="Pagani I."/>
            <person name="Vogl K."/>
            <person name="Liu Z."/>
            <person name="Frigaard N.-U."/>
            <person name="Bryant D."/>
            <person name="Woyke T."/>
        </authorList>
    </citation>
    <scope>NUCLEOTIDE SEQUENCE [LARGE SCALE GENOMIC DNA]</scope>
    <source>
        <strain evidence="3">ATCC 17096 / DSM 198 / 6111</strain>
    </source>
</reference>
<dbReference type="SUPFAM" id="SSF141868">
    <property type="entry name" value="EAL domain-like"/>
    <property type="match status" value="1"/>
</dbReference>
<evidence type="ECO:0000313" key="2">
    <source>
        <dbReference type="EMBL" id="AFL73371.1"/>
    </source>
</evidence>
<dbReference type="Pfam" id="PF00563">
    <property type="entry name" value="EAL"/>
    <property type="match status" value="1"/>
</dbReference>
<dbReference type="PROSITE" id="PS50883">
    <property type="entry name" value="EAL"/>
    <property type="match status" value="1"/>
</dbReference>
<dbReference type="InterPro" id="IPR035919">
    <property type="entry name" value="EAL_sf"/>
</dbReference>
<dbReference type="STRING" id="765911.Thivi_1363"/>
<feature type="domain" description="EAL" evidence="1">
    <location>
        <begin position="1"/>
        <end position="225"/>
    </location>
</feature>
<evidence type="ECO:0000313" key="3">
    <source>
        <dbReference type="Proteomes" id="UP000006062"/>
    </source>
</evidence>
<organism evidence="2 3">
    <name type="scientific">Thiocystis violascens (strain ATCC 17096 / DSM 198 / 6111)</name>
    <name type="common">Chromatium violascens</name>
    <dbReference type="NCBI Taxonomy" id="765911"/>
    <lineage>
        <taxon>Bacteria</taxon>
        <taxon>Pseudomonadati</taxon>
        <taxon>Pseudomonadota</taxon>
        <taxon>Gammaproteobacteria</taxon>
        <taxon>Chromatiales</taxon>
        <taxon>Chromatiaceae</taxon>
        <taxon>Thiocystis</taxon>
    </lineage>
</organism>
<dbReference type="HOGENOM" id="CLU_000445_70_50_6"/>
<protein>
    <submittedName>
        <fullName evidence="2">EAL domain-containing protein</fullName>
    </submittedName>
</protein>
<dbReference type="OrthoDB" id="8553030at2"/>
<accession>I3Y8Q3</accession>
<dbReference type="GO" id="GO:0071111">
    <property type="term" value="F:cyclic-guanylate-specific phosphodiesterase activity"/>
    <property type="evidence" value="ECO:0007669"/>
    <property type="project" value="InterPro"/>
</dbReference>
<name>I3Y8Q3_THIV6</name>
<sequence length="233" mass="25346">MSGLEALVRWEHPELGFLLPGYFIEIAEEGGSLVAIGEWALRSACAQAREWLDAGIAFGRVYVNIAHSQVHRGDLHRVTQRILAETGLPAGHLGLEITEGVAMEHGAHHIIEELERLKADGISLAIDDFGTGYSSLSRLKQLPVDQLKIDRSFVRDIGASRRDLDIVRAILTLGATLGLEVLAEGIETPDQGALLLAEGCNFGQGYFYARPMPPEKLPAWTQGRILASDSGDE</sequence>
<proteinExistence type="predicted"/>
<gene>
    <name evidence="2" type="ordered locus">Thivi_1363</name>
</gene>
<dbReference type="PANTHER" id="PTHR33121:SF70">
    <property type="entry name" value="SIGNALING PROTEIN YKOW"/>
    <property type="match status" value="1"/>
</dbReference>
<dbReference type="eggNOG" id="COG2200">
    <property type="taxonomic scope" value="Bacteria"/>
</dbReference>
<dbReference type="CDD" id="cd01948">
    <property type="entry name" value="EAL"/>
    <property type="match status" value="1"/>
</dbReference>
<evidence type="ECO:0000259" key="1">
    <source>
        <dbReference type="PROSITE" id="PS50883"/>
    </source>
</evidence>
<dbReference type="EMBL" id="CP003154">
    <property type="protein sequence ID" value="AFL73371.1"/>
    <property type="molecule type" value="Genomic_DNA"/>
</dbReference>
<dbReference type="Proteomes" id="UP000006062">
    <property type="component" value="Chromosome"/>
</dbReference>
<dbReference type="SMART" id="SM00052">
    <property type="entry name" value="EAL"/>
    <property type="match status" value="1"/>
</dbReference>
<dbReference type="RefSeq" id="WP_014777848.1">
    <property type="nucleotide sequence ID" value="NC_018012.1"/>
</dbReference>
<dbReference type="PANTHER" id="PTHR33121">
    <property type="entry name" value="CYCLIC DI-GMP PHOSPHODIESTERASE PDEF"/>
    <property type="match status" value="1"/>
</dbReference>